<dbReference type="Gene3D" id="1.10.10.10">
    <property type="entry name" value="Winged helix-like DNA-binding domain superfamily/Winged helix DNA-binding domain"/>
    <property type="match status" value="1"/>
</dbReference>
<keyword evidence="6" id="KW-1185">Reference proteome</keyword>
<sequence>MHATKQISVDRHDLAILAELQRDGHITNSALGEKVHLSTSQVGRRVQRLQDAGVIDHFAAVLDPMAIGLGVMAFVQVVLGRHGDVQGEQFERAVADMPEVLECFAVTGEADYMVRIVAQDLAAFSTFMMNHLLRVPGVTNVKSNIAIKKIKQLNVLPLDHVTQPNPSKQKIYFTPA</sequence>
<dbReference type="InterPro" id="IPR036390">
    <property type="entry name" value="WH_DNA-bd_sf"/>
</dbReference>
<dbReference type="OrthoDB" id="8526125at2"/>
<name>A0A418XRB2_9BURK</name>
<keyword evidence="2" id="KW-0238">DNA-binding</keyword>
<dbReference type="InterPro" id="IPR036388">
    <property type="entry name" value="WH-like_DNA-bd_sf"/>
</dbReference>
<dbReference type="Pfam" id="PF01037">
    <property type="entry name" value="AsnC_trans_reg"/>
    <property type="match status" value="1"/>
</dbReference>
<dbReference type="PROSITE" id="PS50956">
    <property type="entry name" value="HTH_ASNC_2"/>
    <property type="match status" value="1"/>
</dbReference>
<dbReference type="InterPro" id="IPR000485">
    <property type="entry name" value="AsnC-type_HTH_dom"/>
</dbReference>
<dbReference type="SUPFAM" id="SSF54909">
    <property type="entry name" value="Dimeric alpha+beta barrel"/>
    <property type="match status" value="1"/>
</dbReference>
<evidence type="ECO:0000313" key="5">
    <source>
        <dbReference type="EMBL" id="RJG14998.1"/>
    </source>
</evidence>
<dbReference type="EMBL" id="QYUP01000122">
    <property type="protein sequence ID" value="RJG14998.1"/>
    <property type="molecule type" value="Genomic_DNA"/>
</dbReference>
<dbReference type="Proteomes" id="UP000284006">
    <property type="component" value="Unassembled WGS sequence"/>
</dbReference>
<dbReference type="PANTHER" id="PTHR30154">
    <property type="entry name" value="LEUCINE-RESPONSIVE REGULATORY PROTEIN"/>
    <property type="match status" value="1"/>
</dbReference>
<gene>
    <name evidence="5" type="ORF">D3872_15715</name>
</gene>
<evidence type="ECO:0000256" key="1">
    <source>
        <dbReference type="ARBA" id="ARBA00023015"/>
    </source>
</evidence>
<accession>A0A418XRB2</accession>
<dbReference type="GO" id="GO:0043565">
    <property type="term" value="F:sequence-specific DNA binding"/>
    <property type="evidence" value="ECO:0007669"/>
    <property type="project" value="InterPro"/>
</dbReference>
<dbReference type="InterPro" id="IPR019887">
    <property type="entry name" value="Tscrpt_reg_AsnC/Lrp_C"/>
</dbReference>
<dbReference type="PRINTS" id="PR00033">
    <property type="entry name" value="HTHASNC"/>
</dbReference>
<evidence type="ECO:0000259" key="4">
    <source>
        <dbReference type="PROSITE" id="PS50956"/>
    </source>
</evidence>
<dbReference type="SMART" id="SM00344">
    <property type="entry name" value="HTH_ASNC"/>
    <property type="match status" value="1"/>
</dbReference>
<protein>
    <submittedName>
        <fullName evidence="5">Lrp/AsnC family transcriptional regulator</fullName>
    </submittedName>
</protein>
<evidence type="ECO:0000313" key="6">
    <source>
        <dbReference type="Proteomes" id="UP000284006"/>
    </source>
</evidence>
<dbReference type="Gene3D" id="3.30.70.920">
    <property type="match status" value="1"/>
</dbReference>
<dbReference type="InterPro" id="IPR011008">
    <property type="entry name" value="Dimeric_a/b-barrel"/>
</dbReference>
<evidence type="ECO:0000256" key="2">
    <source>
        <dbReference type="ARBA" id="ARBA00023125"/>
    </source>
</evidence>
<dbReference type="AlphaFoldDB" id="A0A418XRB2"/>
<dbReference type="RefSeq" id="WP_119811686.1">
    <property type="nucleotide sequence ID" value="NZ_QYUP01000122.1"/>
</dbReference>
<dbReference type="InterPro" id="IPR019888">
    <property type="entry name" value="Tscrpt_reg_AsnC-like"/>
</dbReference>
<feature type="domain" description="HTH asnC-type" evidence="4">
    <location>
        <begin position="9"/>
        <end position="70"/>
    </location>
</feature>
<keyword evidence="1" id="KW-0805">Transcription regulation</keyword>
<dbReference type="GO" id="GO:0005829">
    <property type="term" value="C:cytosol"/>
    <property type="evidence" value="ECO:0007669"/>
    <property type="project" value="TreeGrafter"/>
</dbReference>
<dbReference type="PANTHER" id="PTHR30154:SF34">
    <property type="entry name" value="TRANSCRIPTIONAL REGULATOR AZLB"/>
    <property type="match status" value="1"/>
</dbReference>
<proteinExistence type="predicted"/>
<evidence type="ECO:0000256" key="3">
    <source>
        <dbReference type="ARBA" id="ARBA00023163"/>
    </source>
</evidence>
<dbReference type="GO" id="GO:0043200">
    <property type="term" value="P:response to amino acid"/>
    <property type="evidence" value="ECO:0007669"/>
    <property type="project" value="TreeGrafter"/>
</dbReference>
<dbReference type="Pfam" id="PF13412">
    <property type="entry name" value="HTH_24"/>
    <property type="match status" value="1"/>
</dbReference>
<dbReference type="SUPFAM" id="SSF46785">
    <property type="entry name" value="Winged helix' DNA-binding domain"/>
    <property type="match status" value="1"/>
</dbReference>
<organism evidence="5 6">
    <name type="scientific">Massilia cavernae</name>
    <dbReference type="NCBI Taxonomy" id="2320864"/>
    <lineage>
        <taxon>Bacteria</taxon>
        <taxon>Pseudomonadati</taxon>
        <taxon>Pseudomonadota</taxon>
        <taxon>Betaproteobacteria</taxon>
        <taxon>Burkholderiales</taxon>
        <taxon>Oxalobacteraceae</taxon>
        <taxon>Telluria group</taxon>
        <taxon>Massilia</taxon>
    </lineage>
</organism>
<keyword evidence="3" id="KW-0804">Transcription</keyword>
<reference evidence="5 6" key="1">
    <citation type="submission" date="2018-09" db="EMBL/GenBank/DDBJ databases">
        <authorList>
            <person name="Zhu H."/>
        </authorList>
    </citation>
    <scope>NUCLEOTIDE SEQUENCE [LARGE SCALE GENOMIC DNA]</scope>
    <source>
        <strain evidence="5 6">K1S02-61</strain>
    </source>
</reference>
<comment type="caution">
    <text evidence="5">The sequence shown here is derived from an EMBL/GenBank/DDBJ whole genome shotgun (WGS) entry which is preliminary data.</text>
</comment>